<keyword evidence="3" id="KW-1185">Reference proteome</keyword>
<dbReference type="EMBL" id="SLWM01000002">
    <property type="protein sequence ID" value="TCO29440.1"/>
    <property type="molecule type" value="Genomic_DNA"/>
</dbReference>
<evidence type="ECO:0000313" key="3">
    <source>
        <dbReference type="Proteomes" id="UP000295818"/>
    </source>
</evidence>
<evidence type="ECO:0000313" key="2">
    <source>
        <dbReference type="EMBL" id="TCO29440.1"/>
    </source>
</evidence>
<dbReference type="PROSITE" id="PS51186">
    <property type="entry name" value="GNAT"/>
    <property type="match status" value="1"/>
</dbReference>
<dbReference type="InterPro" id="IPR000182">
    <property type="entry name" value="GNAT_dom"/>
</dbReference>
<dbReference type="Proteomes" id="UP000295818">
    <property type="component" value="Unassembled WGS sequence"/>
</dbReference>
<comment type="caution">
    <text evidence="2">The sequence shown here is derived from an EMBL/GenBank/DDBJ whole genome shotgun (WGS) entry which is preliminary data.</text>
</comment>
<proteinExistence type="predicted"/>
<dbReference type="Pfam" id="PF00583">
    <property type="entry name" value="Acetyltransf_1"/>
    <property type="match status" value="1"/>
</dbReference>
<protein>
    <submittedName>
        <fullName evidence="2">Acetyltransferase (GNAT) family protein</fullName>
    </submittedName>
</protein>
<gene>
    <name evidence="2" type="ORF">EV644_102158</name>
</gene>
<feature type="domain" description="N-acetyltransferase" evidence="1">
    <location>
        <begin position="172"/>
        <end position="315"/>
    </location>
</feature>
<dbReference type="CDD" id="cd04301">
    <property type="entry name" value="NAT_SF"/>
    <property type="match status" value="1"/>
</dbReference>
<organism evidence="2 3">
    <name type="scientific">Kribbella orskensis</name>
    <dbReference type="NCBI Taxonomy" id="2512216"/>
    <lineage>
        <taxon>Bacteria</taxon>
        <taxon>Bacillati</taxon>
        <taxon>Actinomycetota</taxon>
        <taxon>Actinomycetes</taxon>
        <taxon>Propionibacteriales</taxon>
        <taxon>Kribbellaceae</taxon>
        <taxon>Kribbella</taxon>
    </lineage>
</organism>
<dbReference type="InterPro" id="IPR016181">
    <property type="entry name" value="Acyl_CoA_acyltransferase"/>
</dbReference>
<dbReference type="RefSeq" id="WP_132188185.1">
    <property type="nucleotide sequence ID" value="NZ_SLWM01000002.1"/>
</dbReference>
<dbReference type="SUPFAM" id="SSF55729">
    <property type="entry name" value="Acyl-CoA N-acyltransferases (Nat)"/>
    <property type="match status" value="2"/>
</dbReference>
<sequence length="315" mass="34384">MTAVLPDRYSVRPMRPEDGDVVADHVAANDVRLIGFSQYSREGIVNHLRDPLIDLAVDSWLVTAGPDLVGTGTVVLDGGRAQVDLSSADPLVAGWMLDQAIERATDHARKTGAEVAIKLGLLREDGQMSALAADRGLFIHTTVQRMTIRYSGPLESPAIPDGVVLRRGAQDEQIRRAAHQVITESFADQPGSVPRPYDDWVKQRESRSTFHWSKLTVLELDDRPVGVRECDDNYLTTEHCGYIGRLGVVTAARGRGLAKYLLRDAFALDSAAGLSGTILHVDTGNPTPAVAVYEAVGMRADIVNDIWRKVIRARS</sequence>
<evidence type="ECO:0000259" key="1">
    <source>
        <dbReference type="PROSITE" id="PS51186"/>
    </source>
</evidence>
<name>A0ABY2BRB2_9ACTN</name>
<accession>A0ABY2BRB2</accession>
<reference evidence="2 3" key="1">
    <citation type="journal article" date="2015" name="Stand. Genomic Sci.">
        <title>Genomic Encyclopedia of Bacterial and Archaeal Type Strains, Phase III: the genomes of soil and plant-associated and newly described type strains.</title>
        <authorList>
            <person name="Whitman W.B."/>
            <person name="Woyke T."/>
            <person name="Klenk H.P."/>
            <person name="Zhou Y."/>
            <person name="Lilburn T.G."/>
            <person name="Beck B.J."/>
            <person name="De Vos P."/>
            <person name="Vandamme P."/>
            <person name="Eisen J.A."/>
            <person name="Garrity G."/>
            <person name="Hugenholtz P."/>
            <person name="Kyrpides N.C."/>
        </authorList>
    </citation>
    <scope>NUCLEOTIDE SEQUENCE [LARGE SCALE GENOMIC DNA]</scope>
    <source>
        <strain evidence="2 3">VKM Ac-2538</strain>
    </source>
</reference>
<dbReference type="Gene3D" id="3.40.630.30">
    <property type="match status" value="1"/>
</dbReference>